<protein>
    <submittedName>
        <fullName evidence="2">Uncharacterized protein</fullName>
    </submittedName>
</protein>
<feature type="compositionally biased region" description="Low complexity" evidence="1">
    <location>
        <begin position="1"/>
        <end position="24"/>
    </location>
</feature>
<dbReference type="Proteomes" id="UP001218579">
    <property type="component" value="Unassembled WGS sequence"/>
</dbReference>
<evidence type="ECO:0000313" key="2">
    <source>
        <dbReference type="EMBL" id="MDC7677182.1"/>
    </source>
</evidence>
<name>A0ABT5HLQ9_9CAUL</name>
<keyword evidence="3" id="KW-1185">Reference proteome</keyword>
<comment type="caution">
    <text evidence="2">The sequence shown here is derived from an EMBL/GenBank/DDBJ whole genome shotgun (WGS) entry which is preliminary data.</text>
</comment>
<accession>A0ABT5HLQ9</accession>
<reference evidence="2 3" key="1">
    <citation type="submission" date="2023-01" db="EMBL/GenBank/DDBJ databases">
        <title>Novel species of the genus Asticcacaulis isolated from rivers.</title>
        <authorList>
            <person name="Lu H."/>
        </authorList>
    </citation>
    <scope>NUCLEOTIDE SEQUENCE [LARGE SCALE GENOMIC DNA]</scope>
    <source>
        <strain evidence="2 3">LKC15W</strain>
    </source>
</reference>
<sequence>MLCIDTSSETSGSLSAASTTTRASGFDVSENTLSGRNDTSSYRTEPKGTAANRRYPRQD</sequence>
<gene>
    <name evidence="2" type="ORF">PQU98_13645</name>
</gene>
<dbReference type="EMBL" id="JAQQKV010000003">
    <property type="protein sequence ID" value="MDC7677182.1"/>
    <property type="molecule type" value="Genomic_DNA"/>
</dbReference>
<evidence type="ECO:0000313" key="3">
    <source>
        <dbReference type="Proteomes" id="UP001218579"/>
    </source>
</evidence>
<feature type="compositionally biased region" description="Polar residues" evidence="1">
    <location>
        <begin position="29"/>
        <end position="43"/>
    </location>
</feature>
<evidence type="ECO:0000256" key="1">
    <source>
        <dbReference type="SAM" id="MobiDB-lite"/>
    </source>
</evidence>
<proteinExistence type="predicted"/>
<dbReference type="RefSeq" id="WP_272745509.1">
    <property type="nucleotide sequence ID" value="NZ_JAQQKV010000003.1"/>
</dbReference>
<feature type="region of interest" description="Disordered" evidence="1">
    <location>
        <begin position="1"/>
        <end position="59"/>
    </location>
</feature>
<organism evidence="2 3">
    <name type="scientific">Asticcacaulis machinosus</name>
    <dbReference type="NCBI Taxonomy" id="2984211"/>
    <lineage>
        <taxon>Bacteria</taxon>
        <taxon>Pseudomonadati</taxon>
        <taxon>Pseudomonadota</taxon>
        <taxon>Alphaproteobacteria</taxon>
        <taxon>Caulobacterales</taxon>
        <taxon>Caulobacteraceae</taxon>
        <taxon>Asticcacaulis</taxon>
    </lineage>
</organism>